<reference evidence="1" key="1">
    <citation type="submission" date="2016-12" db="EMBL/GenBank/DDBJ databases">
        <title>The genomes of Aspergillus section Nigri reveals drivers in fungal speciation.</title>
        <authorList>
            <consortium name="DOE Joint Genome Institute"/>
            <person name="Vesth T.C."/>
            <person name="Nybo J."/>
            <person name="Theobald S."/>
            <person name="Brandl J."/>
            <person name="Frisvad J.C."/>
            <person name="Nielsen K.F."/>
            <person name="Lyhne E.K."/>
            <person name="Kogle M.E."/>
            <person name="Kuo A."/>
            <person name="Riley R."/>
            <person name="Clum A."/>
            <person name="Nolan M."/>
            <person name="Lipzen A."/>
            <person name="Salamov A."/>
            <person name="Henrissat B."/>
            <person name="Wiebenga A."/>
            <person name="De vries R.P."/>
            <person name="Grigoriev I.V."/>
            <person name="Mortensen U.H."/>
            <person name="Andersen M.R."/>
            <person name="Baker S.E."/>
        </authorList>
    </citation>
    <scope>NUCLEOTIDE SEQUENCE</scope>
    <source>
        <strain evidence="1">CBS 122712</strain>
    </source>
</reference>
<dbReference type="VEuPathDB" id="FungiDB:BO83DRAFT_450115"/>
<proteinExistence type="predicted"/>
<dbReference type="EMBL" id="MSFU01000002">
    <property type="protein sequence ID" value="PWY84441.1"/>
    <property type="molecule type" value="Genomic_DNA"/>
</dbReference>
<gene>
    <name evidence="1" type="ORF">BO83DRAFT_450115</name>
</gene>
<comment type="caution">
    <text evidence="1">The sequence shown here is derived from an EMBL/GenBank/DDBJ whole genome shotgun (WGS) entry which is preliminary data.</text>
</comment>
<dbReference type="Proteomes" id="UP000246171">
    <property type="component" value="Unassembled WGS sequence"/>
</dbReference>
<dbReference type="OrthoDB" id="4358152at2759"/>
<sequence>MDALNKIPYELLSIINSYAADWVGFESLLEVSPQLKELFSDDSDTKADIEAVGLVELILQQNPVMRYELHSLFRMVLKLRQLSMANVSLAEFMDQDHSSSLMVSCPSISRAKLKELVGIAANIQRLACACLTTFLHRVRMVQPRCWVEDKEEGTEPYQPREAGPSSWIEEYRVYRALWHLQLYSDLSIAGRRFNWPQCDLEDWRFEQMKWDQVPVVLGEEVRTIPECLEALDGVCPTLHTTKGMATRFYNEKHHFEIQLISQLPNARQLRHEFDTSAPPSPPKIADAEETSRMDIWGQGVTSIHRNRMATTFRVCQLRTSTHPARHQVCQLQDSRPWRELGMPIWDLWRCYCLGLYAAKYPRGRHRGPIPAPDGSSVPEGCSPADCGFEIDYRISVFLHARMQMEDKKRKGMVSK</sequence>
<dbReference type="AlphaFoldDB" id="A0A317WFH3"/>
<evidence type="ECO:0000313" key="1">
    <source>
        <dbReference type="EMBL" id="PWY84441.1"/>
    </source>
</evidence>
<evidence type="ECO:0000313" key="2">
    <source>
        <dbReference type="Proteomes" id="UP000246171"/>
    </source>
</evidence>
<dbReference type="RefSeq" id="XP_025392996.1">
    <property type="nucleotide sequence ID" value="XM_025536786.1"/>
</dbReference>
<dbReference type="GeneID" id="37058748"/>
<protein>
    <submittedName>
        <fullName evidence="1">Uncharacterized protein</fullName>
    </submittedName>
</protein>
<name>A0A317WFH3_ASPEC</name>
<keyword evidence="2" id="KW-1185">Reference proteome</keyword>
<organism evidence="1 2">
    <name type="scientific">Aspergillus eucalypticola (strain CBS 122712 / IBT 29274)</name>
    <dbReference type="NCBI Taxonomy" id="1448314"/>
    <lineage>
        <taxon>Eukaryota</taxon>
        <taxon>Fungi</taxon>
        <taxon>Dikarya</taxon>
        <taxon>Ascomycota</taxon>
        <taxon>Pezizomycotina</taxon>
        <taxon>Eurotiomycetes</taxon>
        <taxon>Eurotiomycetidae</taxon>
        <taxon>Eurotiales</taxon>
        <taxon>Aspergillaceae</taxon>
        <taxon>Aspergillus</taxon>
        <taxon>Aspergillus subgen. Circumdati</taxon>
    </lineage>
</organism>
<accession>A0A317WFH3</accession>